<dbReference type="EMBL" id="AY060377">
    <property type="protein sequence ID" value="AAL25416.1"/>
    <property type="molecule type" value="mRNA"/>
</dbReference>
<sequence length="100" mass="11379">MAKDCNWKVAPNWGKCMWQPAGVPDSTTGISGWYDGRMAGWQDCTMARWQDSRSTATHLLAFLCVHFFEHFLNISDSARRGFLIKFENREVSGMSLKLSS</sequence>
<proteinExistence type="evidence at transcript level"/>
<accession>Q95T17</accession>
<organism evidence="1">
    <name type="scientific">Drosophila melanogaster</name>
    <name type="common">Fruit fly</name>
    <dbReference type="NCBI Taxonomy" id="7227"/>
    <lineage>
        <taxon>Eukaryota</taxon>
        <taxon>Metazoa</taxon>
        <taxon>Ecdysozoa</taxon>
        <taxon>Arthropoda</taxon>
        <taxon>Hexapoda</taxon>
        <taxon>Insecta</taxon>
        <taxon>Pterygota</taxon>
        <taxon>Neoptera</taxon>
        <taxon>Endopterygota</taxon>
        <taxon>Diptera</taxon>
        <taxon>Brachycera</taxon>
        <taxon>Muscomorpha</taxon>
        <taxon>Ephydroidea</taxon>
        <taxon>Drosophilidae</taxon>
        <taxon>Drosophila</taxon>
        <taxon>Sophophora</taxon>
    </lineage>
</organism>
<name>Q95T17_DROME</name>
<protein>
    <submittedName>
        <fullName evidence="1">LD26231p</fullName>
    </submittedName>
</protein>
<reference evidence="1" key="1">
    <citation type="submission" date="2001-10" db="EMBL/GenBank/DDBJ databases">
        <authorList>
            <person name="Stapleton M."/>
            <person name="Brokstein P."/>
            <person name="Hong L."/>
            <person name="Agbayani A."/>
            <person name="Carlson J."/>
            <person name="Champe M."/>
            <person name="Chavez C."/>
            <person name="Dorsett V."/>
            <person name="Farfan D."/>
            <person name="Frise E."/>
            <person name="George R."/>
            <person name="Gonzalez M."/>
            <person name="Guarin H."/>
            <person name="Li P."/>
            <person name="Liao G."/>
            <person name="Miranda A."/>
            <person name="Mungall C.J."/>
            <person name="Nunoo J."/>
            <person name="Pacleb J."/>
            <person name="Paragas V."/>
            <person name="Park S."/>
            <person name="Phouanenavong S."/>
            <person name="Wan K."/>
            <person name="Yu C."/>
            <person name="Lewis S.E."/>
            <person name="Rubin G.M."/>
            <person name="Celniker S."/>
        </authorList>
    </citation>
    <scope>NUCLEOTIDE SEQUENCE</scope>
    <source>
        <strain evidence="1">Berkeley</strain>
    </source>
</reference>
<dbReference type="AlphaFoldDB" id="Q95T17"/>
<evidence type="ECO:0000313" key="1">
    <source>
        <dbReference type="EMBL" id="AAL25416.1"/>
    </source>
</evidence>